<dbReference type="SUPFAM" id="SSF51120">
    <property type="entry name" value="beta-Roll"/>
    <property type="match status" value="1"/>
</dbReference>
<dbReference type="InterPro" id="IPR052956">
    <property type="entry name" value="Mesenchyme-surface_protein"/>
</dbReference>
<sequence length="998" mass="105276">MVTFTPDGNKVLVANEGEPDDGVDPEGSVSIIDVSGGVLSATVQTATFDGLALADLLDQSASVPTDENNEPFLLPAGFSQHEIVDRETANLDPDFAATFGNWDMVALDPSNQFVFIPHEVGQGAGLTRYDTLTGDFVAAMTGDNTGTFVTDRDAWNTAAASGDPAVANATLGDYGGFDPAEWTPNGTVLVAEEWSGSGRIFEWLNPLMEPGETPQVRWLPLPGVAHEGLKFDDDGNLYFIDERNSGSIYKYVPETPGDLGTGQTFVLSIDDFAASGGVAAENWDSAANQTATRTGTATWIPITDAVGNKLASTTADPATYGPSDDTSRGGQAVANEVGATPYGRPEDLGIIGNTLYLTTTSENTVYSIELTSPTTAMVQPFANRDTLDSETGSPVGSALRNPDNIATDAAGNVYVIEDNSPGDVWRVVDADKDGVAESMARFASLGVAGAEPTGFIATNDPNKFLVAIQHPSSGNDALWEISVDTSEAAREAGIRVFPGVELANDLEPEYISVSPDGLTARVTLQEANAFAVLDIASGVITDIQPLGVKDHSIPGFGLDASDRDDAINIANWPVFGMYMPDAVTSFEIAGVTYFATANEGDDRGEDERIKDLTLDPTAFPNAAELQEDENLGRLGVSTIDGDIDGDGDYDQLFAYGARSFSIWDADGNLVFDSGDQFEQITAAAYPDNFNASNDDNEPETRSDAKGPEPEAITTGVVNGRTLAFVGLERIGGIMVYDVTDPTAPVFQQYINNRDFSGDPESGTAGDLGVEDLKFIPAADSPNGAPLLLSSNEVSGTVSVFQIGGTFFNDGVLEVFGTADDDEITVKDRKGGEIELIIASDDGDELAEMYSGVSLIVIHGEGGDDQIKVDQKVKIDTMLFGGAGNDQLHGGGGKNLLDGGADDDMLKGGRLSDILIGGTGRDKLDGKQDNDVLIGGLLEDDVNQVFADWQSDSLDVFGLTAVDDEEKDDLKGEQDADVYFSGLGDRLKKVKASEGDLVV</sequence>
<feature type="region of interest" description="Disordered" evidence="1">
    <location>
        <begin position="687"/>
        <end position="712"/>
    </location>
</feature>
<dbReference type="SUPFAM" id="SSF75011">
    <property type="entry name" value="3-carboxy-cis,cis-mucoante lactonizing enzyme"/>
    <property type="match status" value="1"/>
</dbReference>
<gene>
    <name evidence="3" type="ORF">FYK55_23050</name>
</gene>
<dbReference type="GO" id="GO:0005509">
    <property type="term" value="F:calcium ion binding"/>
    <property type="evidence" value="ECO:0007669"/>
    <property type="project" value="InterPro"/>
</dbReference>
<proteinExistence type="predicted"/>
<feature type="domain" description="Choice-of-anchor I" evidence="2">
    <location>
        <begin position="1"/>
        <end position="46"/>
    </location>
</feature>
<accession>A0A5M6CYC1</accession>
<dbReference type="EMBL" id="VWOX01000016">
    <property type="protein sequence ID" value="KAA5539936.1"/>
    <property type="molecule type" value="Genomic_DNA"/>
</dbReference>
<evidence type="ECO:0000313" key="3">
    <source>
        <dbReference type="EMBL" id="KAA5539936.1"/>
    </source>
</evidence>
<dbReference type="InterPro" id="IPR055188">
    <property type="entry name" value="Choice_anch_I"/>
</dbReference>
<keyword evidence="4" id="KW-1185">Reference proteome</keyword>
<dbReference type="InterPro" id="IPR008557">
    <property type="entry name" value="PhoX"/>
</dbReference>
<evidence type="ECO:0000313" key="4">
    <source>
        <dbReference type="Proteomes" id="UP000324479"/>
    </source>
</evidence>
<dbReference type="NCBIfam" id="NF038117">
    <property type="entry name" value="choice_anch_I"/>
    <property type="match status" value="1"/>
</dbReference>
<dbReference type="PANTHER" id="PTHR46928">
    <property type="entry name" value="MESENCHYME-SPECIFIC CELL SURFACE GLYCOPROTEIN"/>
    <property type="match status" value="1"/>
</dbReference>
<feature type="compositionally biased region" description="Basic and acidic residues" evidence="1">
    <location>
        <begin position="698"/>
        <end position="708"/>
    </location>
</feature>
<dbReference type="PANTHER" id="PTHR46928:SF1">
    <property type="entry name" value="MESENCHYME-SPECIFIC CELL SURFACE GLYCOPROTEIN"/>
    <property type="match status" value="1"/>
</dbReference>
<dbReference type="Gene3D" id="2.150.10.10">
    <property type="entry name" value="Serralysin-like metalloprotease, C-terminal"/>
    <property type="match status" value="1"/>
</dbReference>
<name>A0A5M6CYC1_9BACT</name>
<dbReference type="Proteomes" id="UP000324479">
    <property type="component" value="Unassembled WGS sequence"/>
</dbReference>
<comment type="caution">
    <text evidence="3">The sequence shown here is derived from an EMBL/GenBank/DDBJ whole genome shotgun (WGS) entry which is preliminary data.</text>
</comment>
<dbReference type="InterPro" id="IPR011049">
    <property type="entry name" value="Serralysin-like_metalloprot_C"/>
</dbReference>
<organism evidence="3 4">
    <name type="scientific">Roseiconus nitratireducens</name>
    <dbReference type="NCBI Taxonomy" id="2605748"/>
    <lineage>
        <taxon>Bacteria</taxon>
        <taxon>Pseudomonadati</taxon>
        <taxon>Planctomycetota</taxon>
        <taxon>Planctomycetia</taxon>
        <taxon>Pirellulales</taxon>
        <taxon>Pirellulaceae</taxon>
        <taxon>Roseiconus</taxon>
    </lineage>
</organism>
<dbReference type="Gene3D" id="2.130.10.10">
    <property type="entry name" value="YVTN repeat-like/Quinoprotein amine dehydrogenase"/>
    <property type="match status" value="1"/>
</dbReference>
<dbReference type="Pfam" id="PF22494">
    <property type="entry name" value="choice_anch_I"/>
    <property type="match status" value="2"/>
</dbReference>
<feature type="domain" description="Choice-of-anchor I" evidence="2">
    <location>
        <begin position="490"/>
        <end position="802"/>
    </location>
</feature>
<feature type="region of interest" description="Disordered" evidence="1">
    <location>
        <begin position="1"/>
        <end position="24"/>
    </location>
</feature>
<evidence type="ECO:0000259" key="2">
    <source>
        <dbReference type="Pfam" id="PF22494"/>
    </source>
</evidence>
<evidence type="ECO:0000256" key="1">
    <source>
        <dbReference type="SAM" id="MobiDB-lite"/>
    </source>
</evidence>
<dbReference type="InterPro" id="IPR015943">
    <property type="entry name" value="WD40/YVTN_repeat-like_dom_sf"/>
</dbReference>
<protein>
    <submittedName>
        <fullName evidence="3">DUF839 domain-containing protein</fullName>
    </submittedName>
</protein>
<dbReference type="SUPFAM" id="SSF50974">
    <property type="entry name" value="Nitrous oxide reductase, N-terminal domain"/>
    <property type="match status" value="1"/>
</dbReference>
<dbReference type="InterPro" id="IPR011045">
    <property type="entry name" value="N2O_reductase_N"/>
</dbReference>
<dbReference type="Pfam" id="PF05787">
    <property type="entry name" value="PhoX"/>
    <property type="match status" value="1"/>
</dbReference>
<dbReference type="AlphaFoldDB" id="A0A5M6CYC1"/>
<dbReference type="InterPro" id="IPR001343">
    <property type="entry name" value="Hemolysn_Ca-bd"/>
</dbReference>
<reference evidence="3 4" key="1">
    <citation type="submission" date="2019-08" db="EMBL/GenBank/DDBJ databases">
        <authorList>
            <person name="Dhanesh K."/>
            <person name="Kumar G."/>
            <person name="Sasikala C."/>
            <person name="Venkata Ramana C."/>
        </authorList>
    </citation>
    <scope>NUCLEOTIDE SEQUENCE [LARGE SCALE GENOMIC DNA]</scope>
    <source>
        <strain evidence="3 4">JC645</strain>
    </source>
</reference>
<dbReference type="Pfam" id="PF00353">
    <property type="entry name" value="HemolysinCabind"/>
    <property type="match status" value="2"/>
</dbReference>